<reference evidence="2" key="1">
    <citation type="submission" date="2020-05" db="EMBL/GenBank/DDBJ databases">
        <authorList>
            <person name="Chiriac C."/>
            <person name="Salcher M."/>
            <person name="Ghai R."/>
            <person name="Kavagutti S V."/>
        </authorList>
    </citation>
    <scope>NUCLEOTIDE SEQUENCE</scope>
</reference>
<dbReference type="InterPro" id="IPR036390">
    <property type="entry name" value="WH_DNA-bd_sf"/>
</dbReference>
<name>A0A6J6T0R2_9ZZZZ</name>
<dbReference type="SUPFAM" id="SSF46785">
    <property type="entry name" value="Winged helix' DNA-binding domain"/>
    <property type="match status" value="1"/>
</dbReference>
<evidence type="ECO:0000313" key="2">
    <source>
        <dbReference type="EMBL" id="CAB4740722.1"/>
    </source>
</evidence>
<dbReference type="Pfam" id="PF13601">
    <property type="entry name" value="HTH_34"/>
    <property type="match status" value="1"/>
</dbReference>
<dbReference type="EMBL" id="CAEZYQ010000008">
    <property type="protein sequence ID" value="CAB4740722.1"/>
    <property type="molecule type" value="Genomic_DNA"/>
</dbReference>
<sequence>MSAPPEAGHEASPAPLADLDPVLTAPKRLAFMAVLAASTSTDFSFLRRHLGVSDSDLSKQASALESAGYLTVTKDGRGRGGTTTFKITKQGRAAFERHRDTLRALLG</sequence>
<dbReference type="InterPro" id="IPR036388">
    <property type="entry name" value="WH-like_DNA-bd_sf"/>
</dbReference>
<proteinExistence type="predicted"/>
<dbReference type="AlphaFoldDB" id="A0A6J6T0R2"/>
<evidence type="ECO:0000259" key="1">
    <source>
        <dbReference type="Pfam" id="PF13601"/>
    </source>
</evidence>
<organism evidence="2">
    <name type="scientific">freshwater metagenome</name>
    <dbReference type="NCBI Taxonomy" id="449393"/>
    <lineage>
        <taxon>unclassified sequences</taxon>
        <taxon>metagenomes</taxon>
        <taxon>ecological metagenomes</taxon>
    </lineage>
</organism>
<protein>
    <submittedName>
        <fullName evidence="2">Unannotated protein</fullName>
    </submittedName>
</protein>
<feature type="domain" description="Winged helix DNA-binding" evidence="1">
    <location>
        <begin position="28"/>
        <end position="105"/>
    </location>
</feature>
<gene>
    <name evidence="2" type="ORF">UFOPK2761_01251</name>
</gene>
<dbReference type="InterPro" id="IPR027395">
    <property type="entry name" value="WH_DNA-bd_dom"/>
</dbReference>
<dbReference type="PANTHER" id="PTHR37318">
    <property type="entry name" value="BSL7504 PROTEIN"/>
    <property type="match status" value="1"/>
</dbReference>
<dbReference type="PANTHER" id="PTHR37318:SF1">
    <property type="entry name" value="BSL7504 PROTEIN"/>
    <property type="match status" value="1"/>
</dbReference>
<accession>A0A6J6T0R2</accession>
<dbReference type="Gene3D" id="1.10.10.10">
    <property type="entry name" value="Winged helix-like DNA-binding domain superfamily/Winged helix DNA-binding domain"/>
    <property type="match status" value="1"/>
</dbReference>